<organism evidence="1 2">
    <name type="scientific">Carex littledalei</name>
    <dbReference type="NCBI Taxonomy" id="544730"/>
    <lineage>
        <taxon>Eukaryota</taxon>
        <taxon>Viridiplantae</taxon>
        <taxon>Streptophyta</taxon>
        <taxon>Embryophyta</taxon>
        <taxon>Tracheophyta</taxon>
        <taxon>Spermatophyta</taxon>
        <taxon>Magnoliopsida</taxon>
        <taxon>Liliopsida</taxon>
        <taxon>Poales</taxon>
        <taxon>Cyperaceae</taxon>
        <taxon>Cyperoideae</taxon>
        <taxon>Cariceae</taxon>
        <taxon>Carex</taxon>
        <taxon>Carex subgen. Euthyceras</taxon>
    </lineage>
</organism>
<comment type="caution">
    <text evidence="1">The sequence shown here is derived from an EMBL/GenBank/DDBJ whole genome shotgun (WGS) entry which is preliminary data.</text>
</comment>
<dbReference type="InterPro" id="IPR040256">
    <property type="entry name" value="At4g02000-like"/>
</dbReference>
<name>A0A833QNP8_9POAL</name>
<dbReference type="Proteomes" id="UP000623129">
    <property type="component" value="Unassembled WGS sequence"/>
</dbReference>
<sequence length="129" mass="14548">MRKVYESSQLRADFINHVSLWTQFHNVPHEMLSAEGVLYLARKIGAPVSEVEQGYYAGRLYMKAKVSFNASEPLEDKLMLNHPSLGKILIYLVYERAGRLCPHCGRVGHDLSGCARRNQILTLCADLGN</sequence>
<protein>
    <submittedName>
        <fullName evidence="1">Zinc knuckle</fullName>
    </submittedName>
</protein>
<gene>
    <name evidence="1" type="ORF">FCM35_KLT07898</name>
</gene>
<accession>A0A833QNP8</accession>
<reference evidence="1" key="1">
    <citation type="submission" date="2020-01" db="EMBL/GenBank/DDBJ databases">
        <title>Genome sequence of Kobresia littledalei, the first chromosome-level genome in the family Cyperaceae.</title>
        <authorList>
            <person name="Qu G."/>
        </authorList>
    </citation>
    <scope>NUCLEOTIDE SEQUENCE</scope>
    <source>
        <strain evidence="1">C.B.Clarke</strain>
        <tissue evidence="1">Leaf</tissue>
    </source>
</reference>
<dbReference type="PANTHER" id="PTHR31286:SF180">
    <property type="entry name" value="OS10G0362600 PROTEIN"/>
    <property type="match status" value="1"/>
</dbReference>
<dbReference type="PANTHER" id="PTHR31286">
    <property type="entry name" value="GLYCINE-RICH CELL WALL STRUCTURAL PROTEIN 1.8-LIKE"/>
    <property type="match status" value="1"/>
</dbReference>
<evidence type="ECO:0000313" key="1">
    <source>
        <dbReference type="EMBL" id="KAF3326268.1"/>
    </source>
</evidence>
<evidence type="ECO:0000313" key="2">
    <source>
        <dbReference type="Proteomes" id="UP000623129"/>
    </source>
</evidence>
<dbReference type="EMBL" id="SWLB01000018">
    <property type="protein sequence ID" value="KAF3326268.1"/>
    <property type="molecule type" value="Genomic_DNA"/>
</dbReference>
<dbReference type="AlphaFoldDB" id="A0A833QNP8"/>
<keyword evidence="2" id="KW-1185">Reference proteome</keyword>
<proteinExistence type="predicted"/>
<dbReference type="OrthoDB" id="1939300at2759"/>